<dbReference type="RefSeq" id="WP_304514673.1">
    <property type="nucleotide sequence ID" value="NZ_JAOSIR010000006.1"/>
</dbReference>
<dbReference type="Gene3D" id="2.40.50.140">
    <property type="entry name" value="Nucleic acid-binding proteins"/>
    <property type="match status" value="1"/>
</dbReference>
<name>A0ABT9D2A7_9MOLU</name>
<evidence type="ECO:0000256" key="1">
    <source>
        <dbReference type="ARBA" id="ARBA00010254"/>
    </source>
</evidence>
<sequence length="92" mass="10525">MRNVRKKVRKKLSGIVVSDKMSKTITVAVKYDKQDSLYGKSVKKISKFYVHDPNGDAKIGNMVSIEETRPLSKLKRFRLVKILRSVTKVSDL</sequence>
<gene>
    <name evidence="6 7" type="primary">rpsQ</name>
    <name evidence="7" type="ORF">OC683_00835</name>
</gene>
<keyword evidence="3 6" id="KW-0694">RNA-binding</keyword>
<comment type="function">
    <text evidence="6">One of the primary rRNA binding proteins, it binds specifically to the 5'-end of 16S ribosomal RNA.</text>
</comment>
<proteinExistence type="inferred from homology"/>
<evidence type="ECO:0000256" key="5">
    <source>
        <dbReference type="ARBA" id="ARBA00023274"/>
    </source>
</evidence>
<dbReference type="CDD" id="cd00364">
    <property type="entry name" value="Ribosomal_uS17"/>
    <property type="match status" value="1"/>
</dbReference>
<dbReference type="InterPro" id="IPR019984">
    <property type="entry name" value="Ribosomal_uS17_bact/chlr"/>
</dbReference>
<comment type="similarity">
    <text evidence="1 6">Belongs to the universal ribosomal protein uS17 family.</text>
</comment>
<organism evidence="7 8">
    <name type="scientific">Candidatus Phytoplasma crotalariae</name>
    <dbReference type="NCBI Taxonomy" id="2982627"/>
    <lineage>
        <taxon>Bacteria</taxon>
        <taxon>Bacillati</taxon>
        <taxon>Mycoplasmatota</taxon>
        <taxon>Mollicutes</taxon>
        <taxon>Acholeplasmatales</taxon>
        <taxon>Acholeplasmataceae</taxon>
        <taxon>Candidatus Phytoplasma</taxon>
        <taxon>16SrII (Peanut WB group)</taxon>
    </lineage>
</organism>
<dbReference type="NCBIfam" id="NF004123">
    <property type="entry name" value="PRK05610.1"/>
    <property type="match status" value="1"/>
</dbReference>
<dbReference type="InterPro" id="IPR000266">
    <property type="entry name" value="Ribosomal_uS17"/>
</dbReference>
<dbReference type="EMBL" id="JAOSIR010000006">
    <property type="protein sequence ID" value="MDO8059157.1"/>
    <property type="molecule type" value="Genomic_DNA"/>
</dbReference>
<keyword evidence="4 6" id="KW-0689">Ribosomal protein</keyword>
<dbReference type="HAMAP" id="MF_01345_B">
    <property type="entry name" value="Ribosomal_uS17_B"/>
    <property type="match status" value="1"/>
</dbReference>
<dbReference type="Proteomes" id="UP001170674">
    <property type="component" value="Unassembled WGS sequence"/>
</dbReference>
<dbReference type="PANTHER" id="PTHR10744:SF1">
    <property type="entry name" value="SMALL RIBOSOMAL SUBUNIT PROTEIN US17M"/>
    <property type="match status" value="1"/>
</dbReference>
<dbReference type="SUPFAM" id="SSF50249">
    <property type="entry name" value="Nucleic acid-binding proteins"/>
    <property type="match status" value="1"/>
</dbReference>
<comment type="subunit">
    <text evidence="6">Part of the 30S ribosomal subunit.</text>
</comment>
<comment type="caution">
    <text evidence="7">The sequence shown here is derived from an EMBL/GenBank/DDBJ whole genome shotgun (WGS) entry which is preliminary data.</text>
</comment>
<dbReference type="GO" id="GO:0005840">
    <property type="term" value="C:ribosome"/>
    <property type="evidence" value="ECO:0007669"/>
    <property type="project" value="UniProtKB-KW"/>
</dbReference>
<evidence type="ECO:0000256" key="4">
    <source>
        <dbReference type="ARBA" id="ARBA00022980"/>
    </source>
</evidence>
<evidence type="ECO:0000256" key="3">
    <source>
        <dbReference type="ARBA" id="ARBA00022884"/>
    </source>
</evidence>
<reference evidence="7 8" key="1">
    <citation type="journal article" date="2023" name="Int. J. Syst. Evol. Microbiol.">
        <title>The observation of taxonomic boundaries for the 16SrII and 16SrXXV phytoplasmas using genome-based delimitation.</title>
        <authorList>
            <person name="Rodrigues Jardim B."/>
            <person name="Tran-Nguyen L.T.T."/>
            <person name="Gambley C."/>
            <person name="Al-Sadi A.M."/>
            <person name="Al-Subhi A.M."/>
            <person name="Foissac X."/>
            <person name="Salar P."/>
            <person name="Cai H."/>
            <person name="Yang J.Y."/>
            <person name="Davis R."/>
            <person name="Jones L."/>
            <person name="Rodoni B."/>
            <person name="Constable F.E."/>
        </authorList>
    </citation>
    <scope>NUCLEOTIDE SEQUENCE [LARGE SCALE GENOMIC DNA]</scope>
    <source>
        <strain evidence="7">BAWM-OMN-P53</strain>
    </source>
</reference>
<evidence type="ECO:0000313" key="7">
    <source>
        <dbReference type="EMBL" id="MDO8059157.1"/>
    </source>
</evidence>
<protein>
    <recommendedName>
        <fullName evidence="6">Small ribosomal subunit protein uS17</fullName>
    </recommendedName>
</protein>
<keyword evidence="8" id="KW-1185">Reference proteome</keyword>
<evidence type="ECO:0000256" key="2">
    <source>
        <dbReference type="ARBA" id="ARBA00022730"/>
    </source>
</evidence>
<dbReference type="PANTHER" id="PTHR10744">
    <property type="entry name" value="40S RIBOSOMAL PROTEIN S11 FAMILY MEMBER"/>
    <property type="match status" value="1"/>
</dbReference>
<evidence type="ECO:0000256" key="6">
    <source>
        <dbReference type="HAMAP-Rule" id="MF_01345"/>
    </source>
</evidence>
<evidence type="ECO:0000313" key="8">
    <source>
        <dbReference type="Proteomes" id="UP001170674"/>
    </source>
</evidence>
<keyword evidence="2 6" id="KW-0699">rRNA-binding</keyword>
<dbReference type="NCBIfam" id="TIGR03635">
    <property type="entry name" value="uS17_bact"/>
    <property type="match status" value="1"/>
</dbReference>
<dbReference type="PRINTS" id="PR00973">
    <property type="entry name" value="RIBOSOMALS17"/>
</dbReference>
<keyword evidence="5 6" id="KW-0687">Ribonucleoprotein</keyword>
<dbReference type="Pfam" id="PF00366">
    <property type="entry name" value="Ribosomal_S17"/>
    <property type="match status" value="1"/>
</dbReference>
<dbReference type="InterPro" id="IPR012340">
    <property type="entry name" value="NA-bd_OB-fold"/>
</dbReference>
<accession>A0ABT9D2A7</accession>